<protein>
    <submittedName>
        <fullName evidence="1">Uncharacterized protein</fullName>
    </submittedName>
</protein>
<reference evidence="1 2" key="1">
    <citation type="submission" date="2017-05" db="EMBL/GenBank/DDBJ databases">
        <title>Complete and WGS of Bordetella genogroups.</title>
        <authorList>
            <person name="Spilker T."/>
            <person name="LiPuma J."/>
        </authorList>
    </citation>
    <scope>NUCLEOTIDE SEQUENCE [LARGE SCALE GENOMIC DNA]</scope>
    <source>
        <strain evidence="1 2">AU9919</strain>
    </source>
</reference>
<gene>
    <name evidence="1" type="ORF">CAL20_23155</name>
</gene>
<comment type="caution">
    <text evidence="1">The sequence shown here is derived from an EMBL/GenBank/DDBJ whole genome shotgun (WGS) entry which is preliminary data.</text>
</comment>
<evidence type="ECO:0000313" key="1">
    <source>
        <dbReference type="EMBL" id="OZI50734.1"/>
    </source>
</evidence>
<proteinExistence type="predicted"/>
<evidence type="ECO:0000313" key="2">
    <source>
        <dbReference type="Proteomes" id="UP000216885"/>
    </source>
</evidence>
<accession>A0A261TM56</accession>
<dbReference type="RefSeq" id="WP_094839139.1">
    <property type="nucleotide sequence ID" value="NZ_NEVQ01000022.1"/>
</dbReference>
<sequence length="86" mass="9579">MIEGRHHVEPVAQCDQIYTGTALGGGTARELQVVLCDGDWNNDGEYWLISEAGVVSVRRVSAGNYQQTVLEYRLRDTKARAIAKRD</sequence>
<dbReference type="EMBL" id="NEVQ01000022">
    <property type="protein sequence ID" value="OZI50734.1"/>
    <property type="molecule type" value="Genomic_DNA"/>
</dbReference>
<dbReference type="Proteomes" id="UP000216885">
    <property type="component" value="Unassembled WGS sequence"/>
</dbReference>
<dbReference type="AlphaFoldDB" id="A0A261TM56"/>
<name>A0A261TM56_9BORD</name>
<organism evidence="1 2">
    <name type="scientific">Bordetella genomosp. 4</name>
    <dbReference type="NCBI Taxonomy" id="463044"/>
    <lineage>
        <taxon>Bacteria</taxon>
        <taxon>Pseudomonadati</taxon>
        <taxon>Pseudomonadota</taxon>
        <taxon>Betaproteobacteria</taxon>
        <taxon>Burkholderiales</taxon>
        <taxon>Alcaligenaceae</taxon>
        <taxon>Bordetella</taxon>
    </lineage>
</organism>
<keyword evidence="2" id="KW-1185">Reference proteome</keyword>